<protein>
    <recommendedName>
        <fullName evidence="11">O-methyltransferase ZRP4</fullName>
    </recommendedName>
</protein>
<keyword evidence="3" id="KW-0808">Transferase</keyword>
<evidence type="ECO:0000313" key="9">
    <source>
        <dbReference type="EMBL" id="KAG2620057.1"/>
    </source>
</evidence>
<dbReference type="SUPFAM" id="SSF46785">
    <property type="entry name" value="Winged helix' DNA-binding domain"/>
    <property type="match status" value="1"/>
</dbReference>
<dbReference type="PROSITE" id="PS51683">
    <property type="entry name" value="SAM_OMT_II"/>
    <property type="match status" value="1"/>
</dbReference>
<comment type="caution">
    <text evidence="9">The sequence shown here is derived from an EMBL/GenBank/DDBJ whole genome shotgun (WGS) entry which is preliminary data.</text>
</comment>
<dbReference type="GO" id="GO:0032259">
    <property type="term" value="P:methylation"/>
    <property type="evidence" value="ECO:0007669"/>
    <property type="project" value="UniProtKB-KW"/>
</dbReference>
<keyword evidence="10" id="KW-1185">Reference proteome</keyword>
<dbReference type="PIRSF" id="PIRSF005739">
    <property type="entry name" value="O-mtase"/>
    <property type="match status" value="1"/>
</dbReference>
<proteinExistence type="inferred from homology"/>
<dbReference type="InterPro" id="IPR036390">
    <property type="entry name" value="WH_DNA-bd_sf"/>
</dbReference>
<feature type="domain" description="O-methyltransferase C-terminal" evidence="7">
    <location>
        <begin position="136"/>
        <end position="342"/>
    </location>
</feature>
<dbReference type="Gene3D" id="3.40.50.150">
    <property type="entry name" value="Vaccinia Virus protein VP39"/>
    <property type="match status" value="1"/>
</dbReference>
<gene>
    <name evidence="9" type="ORF">PVAP13_3NG100300</name>
</gene>
<organism evidence="9 10">
    <name type="scientific">Panicum virgatum</name>
    <name type="common">Blackwell switchgrass</name>
    <dbReference type="NCBI Taxonomy" id="38727"/>
    <lineage>
        <taxon>Eukaryota</taxon>
        <taxon>Viridiplantae</taxon>
        <taxon>Streptophyta</taxon>
        <taxon>Embryophyta</taxon>
        <taxon>Tracheophyta</taxon>
        <taxon>Spermatophyta</taxon>
        <taxon>Magnoliopsida</taxon>
        <taxon>Liliopsida</taxon>
        <taxon>Poales</taxon>
        <taxon>Poaceae</taxon>
        <taxon>PACMAD clade</taxon>
        <taxon>Panicoideae</taxon>
        <taxon>Panicodae</taxon>
        <taxon>Paniceae</taxon>
        <taxon>Panicinae</taxon>
        <taxon>Panicum</taxon>
        <taxon>Panicum sect. Hiantes</taxon>
    </lineage>
</organism>
<dbReference type="Proteomes" id="UP000823388">
    <property type="component" value="Chromosome 3N"/>
</dbReference>
<dbReference type="GO" id="GO:0046983">
    <property type="term" value="F:protein dimerization activity"/>
    <property type="evidence" value="ECO:0007669"/>
    <property type="project" value="InterPro"/>
</dbReference>
<comment type="subunit">
    <text evidence="1">Homodimer.</text>
</comment>
<evidence type="ECO:0000256" key="1">
    <source>
        <dbReference type="ARBA" id="ARBA00011738"/>
    </source>
</evidence>
<evidence type="ECO:0000256" key="2">
    <source>
        <dbReference type="ARBA" id="ARBA00022603"/>
    </source>
</evidence>
<evidence type="ECO:0000256" key="6">
    <source>
        <dbReference type="PIRSR" id="PIRSR005739-1"/>
    </source>
</evidence>
<dbReference type="FunFam" id="1.10.10.10:FF:000292">
    <property type="entry name" value="O-methyltransferase ZRP4"/>
    <property type="match status" value="1"/>
</dbReference>
<feature type="domain" description="O-methyltransferase dimerisation" evidence="8">
    <location>
        <begin position="24"/>
        <end position="111"/>
    </location>
</feature>
<dbReference type="OrthoDB" id="757282at2759"/>
<dbReference type="PANTHER" id="PTHR11746">
    <property type="entry name" value="O-METHYLTRANSFERASE"/>
    <property type="match status" value="1"/>
</dbReference>
<dbReference type="FunFam" id="3.40.50.150:FF:000057">
    <property type="entry name" value="O-methyltransferase ZRP4"/>
    <property type="match status" value="1"/>
</dbReference>
<accession>A0A8T0UCL5</accession>
<evidence type="ECO:0000256" key="3">
    <source>
        <dbReference type="ARBA" id="ARBA00022679"/>
    </source>
</evidence>
<evidence type="ECO:0000256" key="5">
    <source>
        <dbReference type="ARBA" id="ARBA00038277"/>
    </source>
</evidence>
<dbReference type="EMBL" id="CM029042">
    <property type="protein sequence ID" value="KAG2620057.1"/>
    <property type="molecule type" value="Genomic_DNA"/>
</dbReference>
<feature type="active site" description="Proton acceptor" evidence="6">
    <location>
        <position position="266"/>
    </location>
</feature>
<keyword evidence="4" id="KW-0949">S-adenosyl-L-methionine</keyword>
<keyword evidence="2" id="KW-0489">Methyltransferase</keyword>
<name>A0A8T0UCL5_PANVG</name>
<evidence type="ECO:0008006" key="11">
    <source>
        <dbReference type="Google" id="ProtNLM"/>
    </source>
</evidence>
<evidence type="ECO:0000313" key="10">
    <source>
        <dbReference type="Proteomes" id="UP000823388"/>
    </source>
</evidence>
<sequence>MESIQEQHSSAGQQALLDAQLDLWHNTFAFIKSMALKCALELHIADAIHHHGGTATLTQIASVAKLHPSKLPCLRRLMRVLTVTGIFSVAMNPAEDADRVYGLTPASRLLIGSSQNLTPTLSVILHNMFVSPFLGLGTWLEHELPDMALFEMAHGKAVWDVIIHDATFSSLFNAGMFADSRFLMDIAIKECGHVFQGISSLIDVAGGHGAAALAIKKAFPHIDCSVLDLQHVVASAPADTGLKYIAGDMFESIPPAKAVFLKWVMHDWRDSECITILKNRKKAIPTRDAGGKVIIVDAVVGAGCSTPKHRETQVLYDLFIMVANGIERDEQEWRNIILEAGFTHYNIIPVLGVRSIIEVYP</sequence>
<comment type="similarity">
    <text evidence="5">Belongs to the class I-like SAM-binding methyltransferase superfamily. Cation-independent O-methyltransferase family.</text>
</comment>
<dbReference type="InterPro" id="IPR001077">
    <property type="entry name" value="COMT_C"/>
</dbReference>
<dbReference type="GO" id="GO:0017096">
    <property type="term" value="F:acetylserotonin O-methyltransferase activity"/>
    <property type="evidence" value="ECO:0007669"/>
    <property type="project" value="UniProtKB-ARBA"/>
</dbReference>
<dbReference type="AlphaFoldDB" id="A0A8T0UCL5"/>
<dbReference type="Pfam" id="PF08100">
    <property type="entry name" value="Dimerisation"/>
    <property type="match status" value="1"/>
</dbReference>
<evidence type="ECO:0000259" key="7">
    <source>
        <dbReference type="Pfam" id="PF00891"/>
    </source>
</evidence>
<evidence type="ECO:0000259" key="8">
    <source>
        <dbReference type="Pfam" id="PF08100"/>
    </source>
</evidence>
<dbReference type="GO" id="GO:0030187">
    <property type="term" value="P:melatonin biosynthetic process"/>
    <property type="evidence" value="ECO:0007669"/>
    <property type="project" value="UniProtKB-ARBA"/>
</dbReference>
<dbReference type="Pfam" id="PF00891">
    <property type="entry name" value="Methyltransf_2"/>
    <property type="match status" value="1"/>
</dbReference>
<reference evidence="9" key="1">
    <citation type="submission" date="2020-05" db="EMBL/GenBank/DDBJ databases">
        <title>WGS assembly of Panicum virgatum.</title>
        <authorList>
            <person name="Lovell J.T."/>
            <person name="Jenkins J."/>
            <person name="Shu S."/>
            <person name="Juenger T.E."/>
            <person name="Schmutz J."/>
        </authorList>
    </citation>
    <scope>NUCLEOTIDE SEQUENCE</scope>
    <source>
        <strain evidence="9">AP13</strain>
    </source>
</reference>
<dbReference type="SUPFAM" id="SSF53335">
    <property type="entry name" value="S-adenosyl-L-methionine-dependent methyltransferases"/>
    <property type="match status" value="1"/>
</dbReference>
<dbReference type="InterPro" id="IPR012967">
    <property type="entry name" value="COMT_dimerisation"/>
</dbReference>
<dbReference type="InterPro" id="IPR029063">
    <property type="entry name" value="SAM-dependent_MTases_sf"/>
</dbReference>
<evidence type="ECO:0000256" key="4">
    <source>
        <dbReference type="ARBA" id="ARBA00022691"/>
    </source>
</evidence>
<dbReference type="Gene3D" id="1.10.10.10">
    <property type="entry name" value="Winged helix-like DNA-binding domain superfamily/Winged helix DNA-binding domain"/>
    <property type="match status" value="1"/>
</dbReference>
<dbReference type="InterPro" id="IPR016461">
    <property type="entry name" value="COMT-like"/>
</dbReference>
<dbReference type="InterPro" id="IPR036388">
    <property type="entry name" value="WH-like_DNA-bd_sf"/>
</dbReference>